<dbReference type="InterPro" id="IPR000504">
    <property type="entry name" value="RRM_dom"/>
</dbReference>
<dbReference type="InterPro" id="IPR012677">
    <property type="entry name" value="Nucleotide-bd_a/b_plait_sf"/>
</dbReference>
<feature type="repeat" description="WD" evidence="2">
    <location>
        <begin position="354"/>
        <end position="383"/>
    </location>
</feature>
<evidence type="ECO:0000256" key="2">
    <source>
        <dbReference type="PROSITE-ProRule" id="PRU00221"/>
    </source>
</evidence>
<dbReference type="InterPro" id="IPR036322">
    <property type="entry name" value="WD40_repeat_dom_sf"/>
</dbReference>
<dbReference type="InterPro" id="IPR044715">
    <property type="entry name" value="WDR86-like"/>
</dbReference>
<feature type="region of interest" description="Disordered" evidence="3">
    <location>
        <begin position="220"/>
        <end position="253"/>
    </location>
</feature>
<dbReference type="PANTHER" id="PTHR44489">
    <property type="match status" value="1"/>
</dbReference>
<evidence type="ECO:0000313" key="5">
    <source>
        <dbReference type="EMBL" id="CAJ1407861.1"/>
    </source>
</evidence>
<keyword evidence="2" id="KW-0853">WD repeat</keyword>
<dbReference type="EMBL" id="CAUJNA010003694">
    <property type="protein sequence ID" value="CAJ1407861.1"/>
    <property type="molecule type" value="Genomic_DNA"/>
</dbReference>
<evidence type="ECO:0000256" key="1">
    <source>
        <dbReference type="PROSITE-ProRule" id="PRU00176"/>
    </source>
</evidence>
<dbReference type="SUPFAM" id="SSF50978">
    <property type="entry name" value="WD40 repeat-like"/>
    <property type="match status" value="1"/>
</dbReference>
<dbReference type="SUPFAM" id="SSF54928">
    <property type="entry name" value="RNA-binding domain, RBD"/>
    <property type="match status" value="1"/>
</dbReference>
<feature type="domain" description="RRM" evidence="4">
    <location>
        <begin position="42"/>
        <end position="118"/>
    </location>
</feature>
<reference evidence="5" key="1">
    <citation type="submission" date="2023-08" db="EMBL/GenBank/DDBJ databases">
        <authorList>
            <person name="Chen Y."/>
            <person name="Shah S."/>
            <person name="Dougan E. K."/>
            <person name="Thang M."/>
            <person name="Chan C."/>
        </authorList>
    </citation>
    <scope>NUCLEOTIDE SEQUENCE</scope>
</reference>
<comment type="caution">
    <text evidence="5">The sequence shown here is derived from an EMBL/GenBank/DDBJ whole genome shotgun (WGS) entry which is preliminary data.</text>
</comment>
<dbReference type="PANTHER" id="PTHR44489:SF11">
    <property type="entry name" value="WD REPEAT DOMAIN 86"/>
    <property type="match status" value="1"/>
</dbReference>
<feature type="compositionally biased region" description="Gly residues" evidence="3">
    <location>
        <begin position="232"/>
        <end position="243"/>
    </location>
</feature>
<dbReference type="InterPro" id="IPR035979">
    <property type="entry name" value="RBD_domain_sf"/>
</dbReference>
<dbReference type="PROSITE" id="PS50082">
    <property type="entry name" value="WD_REPEATS_2"/>
    <property type="match status" value="1"/>
</dbReference>
<keyword evidence="6" id="KW-1185">Reference proteome</keyword>
<dbReference type="GO" id="GO:0003723">
    <property type="term" value="F:RNA binding"/>
    <property type="evidence" value="ECO:0007669"/>
    <property type="project" value="UniProtKB-UniRule"/>
</dbReference>
<dbReference type="PROSITE" id="PS50294">
    <property type="entry name" value="WD_REPEATS_REGION"/>
    <property type="match status" value="1"/>
</dbReference>
<name>A0AA36JLP2_9DINO</name>
<evidence type="ECO:0000256" key="3">
    <source>
        <dbReference type="SAM" id="MobiDB-lite"/>
    </source>
</evidence>
<keyword evidence="1" id="KW-0694">RNA-binding</keyword>
<sequence>MGWGKGKGGGQGVWNPWFNPMMMAMMKGKGKGKGLRGFEQKVKVWIGGLPADNCSIELNKKLKEHMCQAGGTCVYAEVGKSGNAGAAFKTEEEAQAAITALNGSVFEGVPIEASLGTKSLAGQSWALGTVLWWADCQALTILRSESDTAIFSTFLSRKVTRTFWQISVNFKRPAPQSVREARSLEPFEKKQCLFARCLSRGANRVFRMWSKGWDNRGVSAPVGSNPFAPGGAAPGGPGGGGGRGPDEAATGPMLGRGSELQKVYYMPHNMGHNDGMVMAENKIFSGGRDENLFVWRAEKNASGELQLVQDCPSVHLGSSVTSLCYEAASTWLFCGLWSGEIRAFCKQPVKEERLTGHRRSVTCLQVHSSVLISGSNEGTVRLWTAANGSFQCHGQPLTNPSGPVTCLRVFNGALWVGGQTGISCFDLGSLQARGTIASQQQVTGLLECQGFMIATFRNGEVSIYDASGGQIFHRPPMGEHTSNTAVELMMHPTANKPMLLCGQLYGYVTAYDLPEFKPRGSFCCKDRSDVKAIVDAKGDGVFLTAGLHGDIIVWQWGGAGGASPFTPGASPFAPAAAVPSVANPFAQGQAGCGGGCCGCGGGCPGGPAGGMMM</sequence>
<gene>
    <name evidence="5" type="ORF">EVOR1521_LOCUS29461</name>
</gene>
<dbReference type="SMART" id="SM00320">
    <property type="entry name" value="WD40"/>
    <property type="match status" value="3"/>
</dbReference>
<accession>A0AA36JLP2</accession>
<dbReference type="InterPro" id="IPR015943">
    <property type="entry name" value="WD40/YVTN_repeat-like_dom_sf"/>
</dbReference>
<evidence type="ECO:0000313" key="6">
    <source>
        <dbReference type="Proteomes" id="UP001178507"/>
    </source>
</evidence>
<dbReference type="InterPro" id="IPR001680">
    <property type="entry name" value="WD40_rpt"/>
</dbReference>
<dbReference type="PROSITE" id="PS50102">
    <property type="entry name" value="RRM"/>
    <property type="match status" value="1"/>
</dbReference>
<organism evidence="5 6">
    <name type="scientific">Effrenium voratum</name>
    <dbReference type="NCBI Taxonomy" id="2562239"/>
    <lineage>
        <taxon>Eukaryota</taxon>
        <taxon>Sar</taxon>
        <taxon>Alveolata</taxon>
        <taxon>Dinophyceae</taxon>
        <taxon>Suessiales</taxon>
        <taxon>Symbiodiniaceae</taxon>
        <taxon>Effrenium</taxon>
    </lineage>
</organism>
<dbReference type="Pfam" id="PF00400">
    <property type="entry name" value="WD40"/>
    <property type="match status" value="1"/>
</dbReference>
<dbReference type="Proteomes" id="UP001178507">
    <property type="component" value="Unassembled WGS sequence"/>
</dbReference>
<evidence type="ECO:0000259" key="4">
    <source>
        <dbReference type="PROSITE" id="PS50102"/>
    </source>
</evidence>
<protein>
    <recommendedName>
        <fullName evidence="4">RRM domain-containing protein</fullName>
    </recommendedName>
</protein>
<proteinExistence type="predicted"/>
<dbReference type="Gene3D" id="2.130.10.10">
    <property type="entry name" value="YVTN repeat-like/Quinoprotein amine dehydrogenase"/>
    <property type="match status" value="1"/>
</dbReference>
<dbReference type="Gene3D" id="3.30.70.330">
    <property type="match status" value="1"/>
</dbReference>
<dbReference type="CDD" id="cd00590">
    <property type="entry name" value="RRM_SF"/>
    <property type="match status" value="1"/>
</dbReference>
<dbReference type="AlphaFoldDB" id="A0AA36JLP2"/>